<feature type="transmembrane region" description="Helical" evidence="6">
    <location>
        <begin position="93"/>
        <end position="115"/>
    </location>
</feature>
<comment type="subcellular location">
    <subcellularLocation>
        <location evidence="1">Cell membrane</location>
        <topology evidence="1">Multi-pass membrane protein</topology>
    </subcellularLocation>
</comment>
<feature type="transmembrane region" description="Helical" evidence="6">
    <location>
        <begin position="318"/>
        <end position="338"/>
    </location>
</feature>
<dbReference type="PANTHER" id="PTHR30250:SF11">
    <property type="entry name" value="O-ANTIGEN TRANSPORTER-RELATED"/>
    <property type="match status" value="1"/>
</dbReference>
<dbReference type="Pfam" id="PF13440">
    <property type="entry name" value="Polysacc_synt_3"/>
    <property type="match status" value="1"/>
</dbReference>
<dbReference type="RefSeq" id="WP_147188605.1">
    <property type="nucleotide sequence ID" value="NZ_CP042435.1"/>
</dbReference>
<feature type="transmembrane region" description="Helical" evidence="6">
    <location>
        <begin position="390"/>
        <end position="415"/>
    </location>
</feature>
<dbReference type="EMBL" id="CP042435">
    <property type="protein sequence ID" value="QEC66805.1"/>
    <property type="molecule type" value="Genomic_DNA"/>
</dbReference>
<feature type="transmembrane region" description="Helical" evidence="6">
    <location>
        <begin position="421"/>
        <end position="441"/>
    </location>
</feature>
<dbReference type="OrthoDB" id="824226at2"/>
<keyword evidence="2" id="KW-1003">Cell membrane</keyword>
<evidence type="ECO:0000256" key="3">
    <source>
        <dbReference type="ARBA" id="ARBA00022692"/>
    </source>
</evidence>
<name>A0A5B8V6R0_9BACT</name>
<keyword evidence="4 6" id="KW-1133">Transmembrane helix</keyword>
<feature type="transmembrane region" description="Helical" evidence="6">
    <location>
        <begin position="191"/>
        <end position="209"/>
    </location>
</feature>
<evidence type="ECO:0000256" key="1">
    <source>
        <dbReference type="ARBA" id="ARBA00004651"/>
    </source>
</evidence>
<feature type="transmembrane region" description="Helical" evidence="6">
    <location>
        <begin position="243"/>
        <end position="266"/>
    </location>
</feature>
<dbReference type="PANTHER" id="PTHR30250">
    <property type="entry name" value="PST FAMILY PREDICTED COLANIC ACID TRANSPORTER"/>
    <property type="match status" value="1"/>
</dbReference>
<dbReference type="Proteomes" id="UP000321533">
    <property type="component" value="Chromosome"/>
</dbReference>
<feature type="transmembrane region" description="Helical" evidence="6">
    <location>
        <begin position="20"/>
        <end position="44"/>
    </location>
</feature>
<accession>A0A5B8V6R0</accession>
<keyword evidence="8" id="KW-1185">Reference proteome</keyword>
<dbReference type="GO" id="GO:0005886">
    <property type="term" value="C:plasma membrane"/>
    <property type="evidence" value="ECO:0007669"/>
    <property type="project" value="UniProtKB-SubCell"/>
</dbReference>
<keyword evidence="5 6" id="KW-0472">Membrane</keyword>
<evidence type="ECO:0000256" key="6">
    <source>
        <dbReference type="SAM" id="Phobius"/>
    </source>
</evidence>
<evidence type="ECO:0000256" key="5">
    <source>
        <dbReference type="ARBA" id="ARBA00023136"/>
    </source>
</evidence>
<keyword evidence="3 6" id="KW-0812">Transmembrane</keyword>
<organism evidence="7 8">
    <name type="scientific">Panacibacter ginsenosidivorans</name>
    <dbReference type="NCBI Taxonomy" id="1813871"/>
    <lineage>
        <taxon>Bacteria</taxon>
        <taxon>Pseudomonadati</taxon>
        <taxon>Bacteroidota</taxon>
        <taxon>Chitinophagia</taxon>
        <taxon>Chitinophagales</taxon>
        <taxon>Chitinophagaceae</taxon>
        <taxon>Panacibacter</taxon>
    </lineage>
</organism>
<feature type="transmembrane region" description="Helical" evidence="6">
    <location>
        <begin position="350"/>
        <end position="369"/>
    </location>
</feature>
<gene>
    <name evidence="7" type="ORF">FRZ67_05620</name>
</gene>
<dbReference type="KEGG" id="pgin:FRZ67_05620"/>
<protein>
    <submittedName>
        <fullName evidence="7">Oligosaccharide flippase family protein</fullName>
    </submittedName>
</protein>
<feature type="transmembrane region" description="Helical" evidence="6">
    <location>
        <begin position="161"/>
        <end position="185"/>
    </location>
</feature>
<reference evidence="7 8" key="1">
    <citation type="journal article" date="2016" name="Int. J. Syst. Evol. Microbiol.">
        <title>Panacibacter ginsenosidivorans gen. nov., sp. nov., with ginsenoside converting activity isolated from soil of a ginseng field.</title>
        <authorList>
            <person name="Siddiqi M.Z."/>
            <person name="Muhammad Shafi S."/>
            <person name="Choi K.D."/>
            <person name="Im W.T."/>
        </authorList>
    </citation>
    <scope>NUCLEOTIDE SEQUENCE [LARGE SCALE GENOMIC DNA]</scope>
    <source>
        <strain evidence="7 8">Gsoil1550</strain>
    </source>
</reference>
<feature type="transmembrane region" description="Helical" evidence="6">
    <location>
        <begin position="278"/>
        <end position="298"/>
    </location>
</feature>
<proteinExistence type="predicted"/>
<dbReference type="AlphaFoldDB" id="A0A5B8V6R0"/>
<evidence type="ECO:0000313" key="8">
    <source>
        <dbReference type="Proteomes" id="UP000321533"/>
    </source>
</evidence>
<sequence length="447" mass="50006">MQQLVKLKNRFIKDRHMNELATHSAFSFIMRVVGLMVNYLFLFFVTRFYGADGWGIFALCFSIIQITSMLGILGINVALVKIVSMGYGNVKELYYQTLKFAIPVNLLLTALVFIFSEQLSKYFGVADGISITTHIRIASLGILPFSISMINSGIFRGNKEIILFSFFDSLGRFLFGFAMVFILHFFSSDTLTTITGFVAGLYILGIFSFRGVNRILNKKYEHTHGDKRDHFPFKELLKLSVPLFWGALMLQGTLWAPTIILGLYVSKEEVGIFDSTNRLAGLLTIILFAINSISGPKFAESLADKNLLRKNINASSKLIFWASVPLFLFLLAGGPFIIKLLEHRPGFNEYFIFVIILIGQLINSLTGLTGTIMQMTGHHVMNQNISMGSFILTTILLFIITPVYGLVGAAIITGLNIALKNIVSVIFIYLKLDVLTIYLPFKRKAAA</sequence>
<feature type="transmembrane region" description="Helical" evidence="6">
    <location>
        <begin position="135"/>
        <end position="154"/>
    </location>
</feature>
<evidence type="ECO:0000256" key="2">
    <source>
        <dbReference type="ARBA" id="ARBA00022475"/>
    </source>
</evidence>
<evidence type="ECO:0000313" key="7">
    <source>
        <dbReference type="EMBL" id="QEC66805.1"/>
    </source>
</evidence>
<feature type="transmembrane region" description="Helical" evidence="6">
    <location>
        <begin position="56"/>
        <end position="81"/>
    </location>
</feature>
<evidence type="ECO:0000256" key="4">
    <source>
        <dbReference type="ARBA" id="ARBA00022989"/>
    </source>
</evidence>
<dbReference type="InterPro" id="IPR050833">
    <property type="entry name" value="Poly_Biosynth_Transport"/>
</dbReference>